<protein>
    <submittedName>
        <fullName evidence="2">RCG43955, isoform CRA_d</fullName>
    </submittedName>
</protein>
<accession>A6J7M9</accession>
<feature type="compositionally biased region" description="Basic and acidic residues" evidence="1">
    <location>
        <begin position="28"/>
        <end position="40"/>
    </location>
</feature>
<name>A6J7M9_RAT</name>
<dbReference type="Proteomes" id="UP000234681">
    <property type="component" value="Chromosome 17"/>
</dbReference>
<reference evidence="3" key="1">
    <citation type="submission" date="2005-09" db="EMBL/GenBank/DDBJ databases">
        <authorList>
            <person name="Mural R.J."/>
            <person name="Li P.W."/>
            <person name="Adams M.D."/>
            <person name="Amanatides P.G."/>
            <person name="Baden-Tillson H."/>
            <person name="Barnstead M."/>
            <person name="Chin S.H."/>
            <person name="Dew I."/>
            <person name="Evans C.A."/>
            <person name="Ferriera S."/>
            <person name="Flanigan M."/>
            <person name="Fosler C."/>
            <person name="Glodek A."/>
            <person name="Gu Z."/>
            <person name="Holt R.A."/>
            <person name="Jennings D."/>
            <person name="Kraft C.L."/>
            <person name="Lu F."/>
            <person name="Nguyen T."/>
            <person name="Nusskern D.R."/>
            <person name="Pfannkoch C.M."/>
            <person name="Sitter C."/>
            <person name="Sutton G.G."/>
            <person name="Venter J.C."/>
            <person name="Wang Z."/>
            <person name="Woodage T."/>
            <person name="Zheng X.H."/>
            <person name="Zhong F."/>
        </authorList>
    </citation>
    <scope>NUCLEOTIDE SEQUENCE [LARGE SCALE GENOMIC DNA]</scope>
    <source>
        <strain>BN</strain>
        <strain evidence="3">Sprague-Dawley</strain>
    </source>
</reference>
<organism evidence="2 3">
    <name type="scientific">Rattus norvegicus</name>
    <name type="common">Rat</name>
    <dbReference type="NCBI Taxonomy" id="10116"/>
    <lineage>
        <taxon>Eukaryota</taxon>
        <taxon>Metazoa</taxon>
        <taxon>Chordata</taxon>
        <taxon>Craniata</taxon>
        <taxon>Vertebrata</taxon>
        <taxon>Euteleostomi</taxon>
        <taxon>Mammalia</taxon>
        <taxon>Eutheria</taxon>
        <taxon>Euarchontoglires</taxon>
        <taxon>Glires</taxon>
        <taxon>Rodentia</taxon>
        <taxon>Myomorpha</taxon>
        <taxon>Muroidea</taxon>
        <taxon>Muridae</taxon>
        <taxon>Murinae</taxon>
        <taxon>Rattus</taxon>
    </lineage>
</organism>
<evidence type="ECO:0000313" key="2">
    <source>
        <dbReference type="EMBL" id="EDL98379.1"/>
    </source>
</evidence>
<dbReference type="EMBL" id="CH473977">
    <property type="protein sequence ID" value="EDL98379.1"/>
    <property type="molecule type" value="Genomic_DNA"/>
</dbReference>
<evidence type="ECO:0000256" key="1">
    <source>
        <dbReference type="SAM" id="MobiDB-lite"/>
    </source>
</evidence>
<dbReference type="AlphaFoldDB" id="A6J7M9"/>
<proteinExistence type="predicted"/>
<sequence length="86" mass="9198">MGGRRRGAGSRTQGPCPPRRRVPQRQVRALESEPGSREPSRWPTCSSGATEHAEDAGWQRGRPPASPIAPRAPPACTRSASSLASR</sequence>
<gene>
    <name evidence="2" type="ORF">rCG_43955</name>
</gene>
<evidence type="ECO:0000313" key="3">
    <source>
        <dbReference type="Proteomes" id="UP000234681"/>
    </source>
</evidence>
<feature type="compositionally biased region" description="Pro residues" evidence="1">
    <location>
        <begin position="64"/>
        <end position="73"/>
    </location>
</feature>
<feature type="region of interest" description="Disordered" evidence="1">
    <location>
        <begin position="1"/>
        <end position="86"/>
    </location>
</feature>